<dbReference type="Pfam" id="PF14777">
    <property type="entry name" value="BBIP10"/>
    <property type="match status" value="1"/>
</dbReference>
<sequence>MSERKSNENTSTITFDPILPDSGILFYEECPKEYEIDPPILLPLKSTTQIRFEELQSEAVRAWKESQKTASKKE</sequence>
<evidence type="ECO:0000313" key="2">
    <source>
        <dbReference type="Proteomes" id="UP000663880"/>
    </source>
</evidence>
<protein>
    <submittedName>
        <fullName evidence="1">Uncharacterized protein</fullName>
    </submittedName>
</protein>
<name>A0A821LUN1_9NEOP</name>
<evidence type="ECO:0000313" key="1">
    <source>
        <dbReference type="EMBL" id="CAF4756055.1"/>
    </source>
</evidence>
<proteinExistence type="predicted"/>
<dbReference type="GO" id="GO:0034464">
    <property type="term" value="C:BBSome"/>
    <property type="evidence" value="ECO:0007669"/>
    <property type="project" value="InterPro"/>
</dbReference>
<dbReference type="InterPro" id="IPR028233">
    <property type="entry name" value="BBIP10"/>
</dbReference>
<organism evidence="1 2">
    <name type="scientific">Pieris macdunnoughi</name>
    <dbReference type="NCBI Taxonomy" id="345717"/>
    <lineage>
        <taxon>Eukaryota</taxon>
        <taxon>Metazoa</taxon>
        <taxon>Ecdysozoa</taxon>
        <taxon>Arthropoda</taxon>
        <taxon>Hexapoda</taxon>
        <taxon>Insecta</taxon>
        <taxon>Pterygota</taxon>
        <taxon>Neoptera</taxon>
        <taxon>Endopterygota</taxon>
        <taxon>Lepidoptera</taxon>
        <taxon>Glossata</taxon>
        <taxon>Ditrysia</taxon>
        <taxon>Papilionoidea</taxon>
        <taxon>Pieridae</taxon>
        <taxon>Pierinae</taxon>
        <taxon>Pieris</taxon>
    </lineage>
</organism>
<comment type="caution">
    <text evidence="1">The sequence shown here is derived from an EMBL/GenBank/DDBJ whole genome shotgun (WGS) entry which is preliminary data.</text>
</comment>
<dbReference type="Proteomes" id="UP000663880">
    <property type="component" value="Unassembled WGS sequence"/>
</dbReference>
<dbReference type="GO" id="GO:0060271">
    <property type="term" value="P:cilium assembly"/>
    <property type="evidence" value="ECO:0007669"/>
    <property type="project" value="InterPro"/>
</dbReference>
<reference evidence="1" key="1">
    <citation type="submission" date="2021-02" db="EMBL/GenBank/DDBJ databases">
        <authorList>
            <person name="Steward A R."/>
        </authorList>
    </citation>
    <scope>NUCLEOTIDE SEQUENCE</scope>
</reference>
<gene>
    <name evidence="1" type="ORF">PMACD_LOCUS1000</name>
</gene>
<keyword evidence="2" id="KW-1185">Reference proteome</keyword>
<dbReference type="AlphaFoldDB" id="A0A821LUN1"/>
<dbReference type="OrthoDB" id="2154978at2759"/>
<accession>A0A821LUN1</accession>
<dbReference type="EMBL" id="CAJOBZ010000002">
    <property type="protein sequence ID" value="CAF4756055.1"/>
    <property type="molecule type" value="Genomic_DNA"/>
</dbReference>